<dbReference type="PANTHER" id="PTHR33619:SF3">
    <property type="entry name" value="POLYSACCHARIDE EXPORT PROTEIN GFCE-RELATED"/>
    <property type="match status" value="1"/>
</dbReference>
<evidence type="ECO:0000313" key="5">
    <source>
        <dbReference type="EMBL" id="EWC91843.1"/>
    </source>
</evidence>
<dbReference type="GO" id="GO:0015159">
    <property type="term" value="F:polysaccharide transmembrane transporter activity"/>
    <property type="evidence" value="ECO:0007669"/>
    <property type="project" value="InterPro"/>
</dbReference>
<dbReference type="PANTHER" id="PTHR33619">
    <property type="entry name" value="POLYSACCHARIDE EXPORT PROTEIN GFCE-RELATED"/>
    <property type="match status" value="1"/>
</dbReference>
<dbReference type="AlphaFoldDB" id="Z4WRF8"/>
<name>Z4WRF8_9PORP</name>
<evidence type="ECO:0000259" key="4">
    <source>
        <dbReference type="Pfam" id="PF02563"/>
    </source>
</evidence>
<feature type="transmembrane region" description="Helical" evidence="2">
    <location>
        <begin position="277"/>
        <end position="297"/>
    </location>
</feature>
<reference evidence="5 6" key="1">
    <citation type="submission" date="2014-01" db="EMBL/GenBank/DDBJ databases">
        <authorList>
            <person name="Durkin A.S."/>
            <person name="McCorrison J."/>
            <person name="Torralba M."/>
            <person name="Gillis M."/>
            <person name="Haft D.H."/>
            <person name="Methe B."/>
            <person name="Sutton G."/>
            <person name="Nelson K.E."/>
        </authorList>
    </citation>
    <scope>NUCLEOTIDE SEQUENCE [LARGE SCALE GENOMIC DNA]</scope>
    <source>
        <strain evidence="5 6">ATCC 51270</strain>
    </source>
</reference>
<dbReference type="InterPro" id="IPR049712">
    <property type="entry name" value="Poly_export"/>
</dbReference>
<keyword evidence="1 3" id="KW-0732">Signal</keyword>
<dbReference type="Gene3D" id="3.10.560.10">
    <property type="entry name" value="Outer membrane lipoprotein wza domain like"/>
    <property type="match status" value="1"/>
</dbReference>
<keyword evidence="6" id="KW-1185">Reference proteome</keyword>
<keyword evidence="2" id="KW-0812">Transmembrane</keyword>
<dbReference type="Gene3D" id="3.30.1950.10">
    <property type="entry name" value="wza like domain"/>
    <property type="match status" value="1"/>
</dbReference>
<protein>
    <submittedName>
        <fullName evidence="5">Polysaccharide biosynthesis/export protein</fullName>
    </submittedName>
</protein>
<dbReference type="Pfam" id="PF02563">
    <property type="entry name" value="Poly_export"/>
    <property type="match status" value="1"/>
</dbReference>
<feature type="signal peptide" evidence="3">
    <location>
        <begin position="1"/>
        <end position="33"/>
    </location>
</feature>
<keyword evidence="2" id="KW-0472">Membrane</keyword>
<keyword evidence="2" id="KW-1133">Transmembrane helix</keyword>
<dbReference type="Proteomes" id="UP000023482">
    <property type="component" value="Unassembled WGS sequence"/>
</dbReference>
<gene>
    <name evidence="5" type="ORF">HMPREF0636_1495</name>
</gene>
<evidence type="ECO:0000256" key="2">
    <source>
        <dbReference type="SAM" id="Phobius"/>
    </source>
</evidence>
<feature type="chain" id="PRO_5004989813" evidence="3">
    <location>
        <begin position="34"/>
        <end position="300"/>
    </location>
</feature>
<accession>Z4WRF8</accession>
<dbReference type="InterPro" id="IPR003715">
    <property type="entry name" value="Poly_export_N"/>
</dbReference>
<evidence type="ECO:0000256" key="1">
    <source>
        <dbReference type="ARBA" id="ARBA00022729"/>
    </source>
</evidence>
<organism evidence="5 6">
    <name type="scientific">Porphyromonas catoniae ATCC 51270</name>
    <dbReference type="NCBI Taxonomy" id="887901"/>
    <lineage>
        <taxon>Bacteria</taxon>
        <taxon>Pseudomonadati</taxon>
        <taxon>Bacteroidota</taxon>
        <taxon>Bacteroidia</taxon>
        <taxon>Bacteroidales</taxon>
        <taxon>Porphyromonadaceae</taxon>
        <taxon>Porphyromonas</taxon>
    </lineage>
</organism>
<dbReference type="EMBL" id="JDFF01000022">
    <property type="protein sequence ID" value="EWC91843.1"/>
    <property type="molecule type" value="Genomic_DNA"/>
</dbReference>
<comment type="caution">
    <text evidence="5">The sequence shown here is derived from an EMBL/GenBank/DDBJ whole genome shotgun (WGS) entry which is preliminary data.</text>
</comment>
<sequence length="300" mass="32976">MKRYTSMRKKILHVTGFVLSTLALISLSSCDSAKRTNYLRDIEVAKVYGVKYDAGIVIQKGDKLGIIVTSLRNPELTLPFNAKGSTVATTTTAVTSSVSLPDGVNAPVSPDAQHSYLVDAEGNIQFPVLGTLQVKGLTLEQVSELIRTRLVSGKYLMDAHVVTKFDNLRVYLLGAFEALGSNGSAGKITDRGSFLLDDPKTNILELLSKSGGLSEQADFERVNVIRRVGSEYVYYRLDMLSKNIFESPAFYLQQNDIVYAEYKYRKKDTESKILSTVAYLTTAMSTVVTAIALVGLFNKK</sequence>
<evidence type="ECO:0000256" key="3">
    <source>
        <dbReference type="SAM" id="SignalP"/>
    </source>
</evidence>
<feature type="domain" description="Polysaccharide export protein N-terminal" evidence="4">
    <location>
        <begin position="55"/>
        <end position="161"/>
    </location>
</feature>
<dbReference type="PATRIC" id="fig|887901.3.peg.1252"/>
<evidence type="ECO:0000313" key="6">
    <source>
        <dbReference type="Proteomes" id="UP000023482"/>
    </source>
</evidence>
<proteinExistence type="predicted"/>
<dbReference type="PROSITE" id="PS51257">
    <property type="entry name" value="PROKAR_LIPOPROTEIN"/>
    <property type="match status" value="1"/>
</dbReference>